<gene>
    <name evidence="1" type="ORF">IMC76_06490</name>
</gene>
<proteinExistence type="predicted"/>
<keyword evidence="2" id="KW-1185">Reference proteome</keyword>
<protein>
    <submittedName>
        <fullName evidence="1">Uncharacterized protein</fullName>
    </submittedName>
</protein>
<dbReference type="AlphaFoldDB" id="A0A7M1LE61"/>
<evidence type="ECO:0000313" key="1">
    <source>
        <dbReference type="EMBL" id="QOQ86859.1"/>
    </source>
</evidence>
<dbReference type="EMBL" id="CP063078">
    <property type="protein sequence ID" value="QOQ86859.1"/>
    <property type="molecule type" value="Genomic_DNA"/>
</dbReference>
<dbReference type="Proteomes" id="UP000594749">
    <property type="component" value="Chromosome"/>
</dbReference>
<evidence type="ECO:0000313" key="2">
    <source>
        <dbReference type="Proteomes" id="UP000594749"/>
    </source>
</evidence>
<dbReference type="RefSeq" id="WP_025803775.1">
    <property type="nucleotide sequence ID" value="NZ_CP053842.1"/>
</dbReference>
<accession>A0A7M1LE61</accession>
<sequence length="533" mass="63463">MEEKLLKEEKIVEMLSYCMYYYPMYDIKNDELELYEWFSRTWLYNVFKISSEGILEYYKDKGNFDAKECKELAKKTKPLKEYFMAPRELTRKFFQNPINFAKSKIELDDVENLDENGKVFRTKETYFRRGFNDVFHYLLDTDISQTNANYKILEKLKKMKNIEDSQKLISEEFEKIQTELIENLCFLYLLREVDDKDRKTIKHNYILTPIPEIKSLISQIKNDSLNPLLLKDISQILVRIPFDTFNKINGNDILYLYDQINAGKIVKFYEFNDIVNSDVQADISEIKQIFKQKTPQVPTINLSMLENNQFDAKNIKILALIINKNSISIMDKNSIYKVSGRIFSIFENKFFLEKKAFIKSDDFLLCYTREFLNLFDDFSTLFFTNLPNGVRLDLRYFVRSNFYKDEKTDASPKDTDIFERYKDDMKNVFEKSLEIAQKNIDEACEYLYSNILNIINELNAFGVEKFKLYKFSYLKRDSQNSINFSNFNEFENYAKYAFDTIISAINFTKEMKSKIDLKQILISSMIDFIGEKI</sequence>
<organism evidence="1 2">
    <name type="scientific">Campylobacter corcagiensis</name>
    <dbReference type="NCBI Taxonomy" id="1448857"/>
    <lineage>
        <taxon>Bacteria</taxon>
        <taxon>Pseudomonadati</taxon>
        <taxon>Campylobacterota</taxon>
        <taxon>Epsilonproteobacteria</taxon>
        <taxon>Campylobacterales</taxon>
        <taxon>Campylobacteraceae</taxon>
        <taxon>Campylobacter</taxon>
    </lineage>
</organism>
<name>A0A7M1LE61_9BACT</name>
<reference evidence="1 2" key="1">
    <citation type="submission" date="2020-10" db="EMBL/GenBank/DDBJ databases">
        <title>Campylobacter and Helicobacter PacBio genomes.</title>
        <authorList>
            <person name="Lane C."/>
        </authorList>
    </citation>
    <scope>NUCLEOTIDE SEQUENCE [LARGE SCALE GENOMIC DNA]</scope>
    <source>
        <strain evidence="1 2">2016D-0077</strain>
    </source>
</reference>